<dbReference type="PROSITE" id="PS51186">
    <property type="entry name" value="GNAT"/>
    <property type="match status" value="1"/>
</dbReference>
<proteinExistence type="predicted"/>
<dbReference type="Gene3D" id="3.40.630.30">
    <property type="match status" value="1"/>
</dbReference>
<dbReference type="InterPro" id="IPR016181">
    <property type="entry name" value="Acyl_CoA_acyltransferase"/>
</dbReference>
<dbReference type="CDD" id="cd04301">
    <property type="entry name" value="NAT_SF"/>
    <property type="match status" value="1"/>
</dbReference>
<organism evidence="2 3">
    <name type="scientific">Discina gigas</name>
    <dbReference type="NCBI Taxonomy" id="1032678"/>
    <lineage>
        <taxon>Eukaryota</taxon>
        <taxon>Fungi</taxon>
        <taxon>Dikarya</taxon>
        <taxon>Ascomycota</taxon>
        <taxon>Pezizomycotina</taxon>
        <taxon>Pezizomycetes</taxon>
        <taxon>Pezizales</taxon>
        <taxon>Discinaceae</taxon>
        <taxon>Discina</taxon>
    </lineage>
</organism>
<reference evidence="2 3" key="1">
    <citation type="submission" date="2024-02" db="EMBL/GenBank/DDBJ databases">
        <title>Discinaceae phylogenomics.</title>
        <authorList>
            <person name="Dirks A.C."/>
            <person name="James T.Y."/>
        </authorList>
    </citation>
    <scope>NUCLEOTIDE SEQUENCE [LARGE SCALE GENOMIC DNA]</scope>
    <source>
        <strain evidence="2 3">ACD0624</strain>
    </source>
</reference>
<dbReference type="Proteomes" id="UP001447188">
    <property type="component" value="Unassembled WGS sequence"/>
</dbReference>
<evidence type="ECO:0000313" key="3">
    <source>
        <dbReference type="Proteomes" id="UP001447188"/>
    </source>
</evidence>
<name>A0ABR3GA08_9PEZI</name>
<protein>
    <recommendedName>
        <fullName evidence="1">N-acetyltransferase domain-containing protein</fullName>
    </recommendedName>
</protein>
<evidence type="ECO:0000259" key="1">
    <source>
        <dbReference type="PROSITE" id="PS51186"/>
    </source>
</evidence>
<dbReference type="Pfam" id="PF00583">
    <property type="entry name" value="Acetyltransf_1"/>
    <property type="match status" value="1"/>
</dbReference>
<dbReference type="InterPro" id="IPR000182">
    <property type="entry name" value="GNAT_dom"/>
</dbReference>
<feature type="domain" description="N-acetyltransferase" evidence="1">
    <location>
        <begin position="173"/>
        <end position="320"/>
    </location>
</feature>
<evidence type="ECO:0000313" key="2">
    <source>
        <dbReference type="EMBL" id="KAL0632750.1"/>
    </source>
</evidence>
<dbReference type="EMBL" id="JBBBZM010000153">
    <property type="protein sequence ID" value="KAL0632750.1"/>
    <property type="molecule type" value="Genomic_DNA"/>
</dbReference>
<gene>
    <name evidence="2" type="ORF">Q9L58_008381</name>
</gene>
<dbReference type="SUPFAM" id="SSF55729">
    <property type="entry name" value="Acyl-CoA N-acyltransferases (Nat)"/>
    <property type="match status" value="1"/>
</dbReference>
<sequence>MTSSSTTAFTATHVFYISPHGGPSMKPAKAFEITSLVLSSHDAKGFRSEVDNVIKNTINGPNPPEPAFTAMKESRFSSTSTLSTPSNPNIGSIYTPIINTQPSIIKFTDDEFHPEISMRQSMYTLGRSMGFVFNSRQYKWKWGLWGPGKLVMGEGGGKFIVGQFYLRWGFQLSGVMSINGDKIHPSVAIASILNRDMTMVFARGRSDTPILGILAFNETPTPGGSTPVAREREVYVHLLLTTRDPAYRGLGARLLNEAKGEARRRGIGLMRLSCYAGEDGKLIDAYEKMGFRRNPKEAFEVPNWNGGEPWPKVVMEMEVSPEEEEGVVGEGGSIVD</sequence>
<comment type="caution">
    <text evidence="2">The sequence shown here is derived from an EMBL/GenBank/DDBJ whole genome shotgun (WGS) entry which is preliminary data.</text>
</comment>
<keyword evidence="3" id="KW-1185">Reference proteome</keyword>
<accession>A0ABR3GA08</accession>